<accession>A0A0L0FA84</accession>
<dbReference type="EMBL" id="KQ245349">
    <property type="protein sequence ID" value="KNC73645.1"/>
    <property type="molecule type" value="Genomic_DNA"/>
</dbReference>
<name>A0A0L0FA84_9EUKA</name>
<proteinExistence type="predicted"/>
<dbReference type="Gene3D" id="3.40.30.10">
    <property type="entry name" value="Glutaredoxin"/>
    <property type="match status" value="1"/>
</dbReference>
<keyword evidence="2" id="KW-1185">Reference proteome</keyword>
<gene>
    <name evidence="1" type="ORF">SARC_13796</name>
</gene>
<dbReference type="AlphaFoldDB" id="A0A0L0FA84"/>
<organism evidence="1 2">
    <name type="scientific">Sphaeroforma arctica JP610</name>
    <dbReference type="NCBI Taxonomy" id="667725"/>
    <lineage>
        <taxon>Eukaryota</taxon>
        <taxon>Ichthyosporea</taxon>
        <taxon>Ichthyophonida</taxon>
        <taxon>Sphaeroforma</taxon>
    </lineage>
</organism>
<dbReference type="RefSeq" id="XP_014147547.1">
    <property type="nucleotide sequence ID" value="XM_014292072.1"/>
</dbReference>
<sequence length="70" mass="8148">MLCWQHLMLKSVADIGYLHRITANQYIKDVPARNETRAEIGKRVKGLLTQVGAKNRKLTKWWETKNPSIQ</sequence>
<feature type="non-terminal residue" evidence="1">
    <location>
        <position position="70"/>
    </location>
</feature>
<reference evidence="1 2" key="1">
    <citation type="submission" date="2011-02" db="EMBL/GenBank/DDBJ databases">
        <title>The Genome Sequence of Sphaeroforma arctica JP610.</title>
        <authorList>
            <consortium name="The Broad Institute Genome Sequencing Platform"/>
            <person name="Russ C."/>
            <person name="Cuomo C."/>
            <person name="Young S.K."/>
            <person name="Zeng Q."/>
            <person name="Gargeya S."/>
            <person name="Alvarado L."/>
            <person name="Berlin A."/>
            <person name="Chapman S.B."/>
            <person name="Chen Z."/>
            <person name="Freedman E."/>
            <person name="Gellesch M."/>
            <person name="Goldberg J."/>
            <person name="Griggs A."/>
            <person name="Gujja S."/>
            <person name="Heilman E."/>
            <person name="Heiman D."/>
            <person name="Howarth C."/>
            <person name="Mehta T."/>
            <person name="Neiman D."/>
            <person name="Pearson M."/>
            <person name="Roberts A."/>
            <person name="Saif S."/>
            <person name="Shea T."/>
            <person name="Shenoy N."/>
            <person name="Sisk P."/>
            <person name="Stolte C."/>
            <person name="Sykes S."/>
            <person name="White J."/>
            <person name="Yandava C."/>
            <person name="Burger G."/>
            <person name="Gray M.W."/>
            <person name="Holland P.W.H."/>
            <person name="King N."/>
            <person name="Lang F.B.F."/>
            <person name="Roger A.J."/>
            <person name="Ruiz-Trillo I."/>
            <person name="Haas B."/>
            <person name="Nusbaum C."/>
            <person name="Birren B."/>
        </authorList>
    </citation>
    <scope>NUCLEOTIDE SEQUENCE [LARGE SCALE GENOMIC DNA]</scope>
    <source>
        <strain evidence="1 2">JP610</strain>
    </source>
</reference>
<protein>
    <submittedName>
        <fullName evidence="1">Uncharacterized protein</fullName>
    </submittedName>
</protein>
<dbReference type="Proteomes" id="UP000054560">
    <property type="component" value="Unassembled WGS sequence"/>
</dbReference>
<dbReference type="GeneID" id="25914300"/>
<evidence type="ECO:0000313" key="2">
    <source>
        <dbReference type="Proteomes" id="UP000054560"/>
    </source>
</evidence>
<evidence type="ECO:0000313" key="1">
    <source>
        <dbReference type="EMBL" id="KNC73645.1"/>
    </source>
</evidence>